<dbReference type="NCBIfam" id="TIGR02532">
    <property type="entry name" value="IV_pilin_GFxxxE"/>
    <property type="match status" value="1"/>
</dbReference>
<proteinExistence type="predicted"/>
<evidence type="ECO:0008006" key="4">
    <source>
        <dbReference type="Google" id="ProtNLM"/>
    </source>
</evidence>
<organism evidence="2 3">
    <name type="scientific">Methylobacterium cerastii</name>
    <dbReference type="NCBI Taxonomy" id="932741"/>
    <lineage>
        <taxon>Bacteria</taxon>
        <taxon>Pseudomonadati</taxon>
        <taxon>Pseudomonadota</taxon>
        <taxon>Alphaproteobacteria</taxon>
        <taxon>Hyphomicrobiales</taxon>
        <taxon>Methylobacteriaceae</taxon>
        <taxon>Methylobacterium</taxon>
    </lineage>
</organism>
<evidence type="ECO:0000313" key="2">
    <source>
        <dbReference type="EMBL" id="GJD43671.1"/>
    </source>
</evidence>
<name>A0ABQ4QFX5_9HYPH</name>
<dbReference type="SUPFAM" id="SSF54523">
    <property type="entry name" value="Pili subunits"/>
    <property type="match status" value="1"/>
</dbReference>
<dbReference type="Pfam" id="PF07963">
    <property type="entry name" value="N_methyl"/>
    <property type="match status" value="1"/>
</dbReference>
<dbReference type="InterPro" id="IPR012902">
    <property type="entry name" value="N_methyl_site"/>
</dbReference>
<accession>A0ABQ4QFX5</accession>
<dbReference type="EMBL" id="BPQG01000020">
    <property type="protein sequence ID" value="GJD43671.1"/>
    <property type="molecule type" value="Genomic_DNA"/>
</dbReference>
<keyword evidence="1" id="KW-0472">Membrane</keyword>
<keyword evidence="3" id="KW-1185">Reference proteome</keyword>
<protein>
    <recommendedName>
        <fullName evidence="4">Prepilin-type N-terminal cleavage/methylation domain-containing protein</fullName>
    </recommendedName>
</protein>
<reference evidence="2 3" key="1">
    <citation type="journal article" date="2021" name="Front. Microbiol.">
        <title>Comprehensive Comparative Genomics and Phenotyping of Methylobacterium Species.</title>
        <authorList>
            <person name="Alessa O."/>
            <person name="Ogura Y."/>
            <person name="Fujitani Y."/>
            <person name="Takami H."/>
            <person name="Hayashi T."/>
            <person name="Sahin N."/>
            <person name="Tani A."/>
        </authorList>
    </citation>
    <scope>NUCLEOTIDE SEQUENCE [LARGE SCALE GENOMIC DNA]</scope>
    <source>
        <strain evidence="2 3">DSM 23679</strain>
    </source>
</reference>
<evidence type="ECO:0000313" key="3">
    <source>
        <dbReference type="Proteomes" id="UP001055117"/>
    </source>
</evidence>
<dbReference type="RefSeq" id="WP_147829466.1">
    <property type="nucleotide sequence ID" value="NZ_BPQG01000020.1"/>
</dbReference>
<keyword evidence="1" id="KW-0812">Transmembrane</keyword>
<dbReference type="Proteomes" id="UP001055117">
    <property type="component" value="Unassembled WGS sequence"/>
</dbReference>
<evidence type="ECO:0000256" key="1">
    <source>
        <dbReference type="SAM" id="Phobius"/>
    </source>
</evidence>
<keyword evidence="1" id="KW-1133">Transmembrane helix</keyword>
<feature type="transmembrane region" description="Helical" evidence="1">
    <location>
        <begin position="12"/>
        <end position="33"/>
    </location>
</feature>
<gene>
    <name evidence="2" type="ORF">AFCDBAGC_1523</name>
</gene>
<comment type="caution">
    <text evidence="2">The sequence shown here is derived from an EMBL/GenBank/DDBJ whole genome shotgun (WGS) entry which is preliminary data.</text>
</comment>
<dbReference type="InterPro" id="IPR045584">
    <property type="entry name" value="Pilin-like"/>
</dbReference>
<sequence length="203" mass="21933">MNEARPEAGQAGFTLVEVVVCLALASLIGLLLVQTLQIASRASGAAGRVAAAEEVQSVRDHLRRTLGSLVRRRTDGRRPFFLGRPDGLDAVIAPDAAAERPAETQVTLAGTARTDRRLDLIERRRLAEPGAEVGAGDEEVLLAGVTGLSFRYFGVPTGNAPAVWLAQWTRPDRAPKLVEIRIAFDPGDRRRWPPFLVALGDRP</sequence>